<organism evidence="2 3">
    <name type="scientific">Aurantiacibacter sediminis</name>
    <dbReference type="NCBI Taxonomy" id="2793064"/>
    <lineage>
        <taxon>Bacteria</taxon>
        <taxon>Pseudomonadati</taxon>
        <taxon>Pseudomonadota</taxon>
        <taxon>Alphaproteobacteria</taxon>
        <taxon>Sphingomonadales</taxon>
        <taxon>Erythrobacteraceae</taxon>
        <taxon>Aurantiacibacter</taxon>
    </lineage>
</organism>
<dbReference type="RefSeq" id="WP_197921311.1">
    <property type="nucleotide sequence ID" value="NZ_CAWPTA010000007.1"/>
</dbReference>
<reference evidence="2 3" key="1">
    <citation type="submission" date="2020-11" db="EMBL/GenBank/DDBJ databases">
        <title>Erythrobacter sediminis sp. nov., a marine bacterium from a tidal flat of Garorim Bay.</title>
        <authorList>
            <person name="Kim D."/>
            <person name="Yoo Y."/>
            <person name="Kim J.-J."/>
        </authorList>
    </citation>
    <scope>NUCLEOTIDE SEQUENCE [LARGE SCALE GENOMIC DNA]</scope>
    <source>
        <strain evidence="2 3">JGD-13</strain>
    </source>
</reference>
<proteinExistence type="predicted"/>
<accession>A0ABS0N3T0</accession>
<name>A0ABS0N3T0_9SPHN</name>
<dbReference type="EMBL" id="JAEANY010000002">
    <property type="protein sequence ID" value="MBH5322628.1"/>
    <property type="molecule type" value="Genomic_DNA"/>
</dbReference>
<feature type="signal peptide" evidence="1">
    <location>
        <begin position="1"/>
        <end position="29"/>
    </location>
</feature>
<feature type="chain" id="PRO_5045204415" description="Peptidase S1" evidence="1">
    <location>
        <begin position="30"/>
        <end position="308"/>
    </location>
</feature>
<evidence type="ECO:0008006" key="4">
    <source>
        <dbReference type="Google" id="ProtNLM"/>
    </source>
</evidence>
<comment type="caution">
    <text evidence="2">The sequence shown here is derived from an EMBL/GenBank/DDBJ whole genome shotgun (WGS) entry which is preliminary data.</text>
</comment>
<keyword evidence="1" id="KW-0732">Signal</keyword>
<dbReference type="Proteomes" id="UP000602442">
    <property type="component" value="Unassembled WGS sequence"/>
</dbReference>
<gene>
    <name evidence="2" type="ORF">I5L03_08525</name>
</gene>
<evidence type="ECO:0000313" key="2">
    <source>
        <dbReference type="EMBL" id="MBH5322628.1"/>
    </source>
</evidence>
<sequence length="308" mass="32601">MMKFALKSALGISTLTALAFPLGATAVQAQDVSADPTYETVRLNGGFTPDPYTIPIMSGGQTNARDLGGECRGYIATRPDARLYFTPGSLPLYISATSDADTTLVINGPDGRWYCDDDSGDGLNPAWGFENPQSGQYDIWVGTYGAAENHSAEIQISELGAGSGSGATMRPLTPPQPDGSSAIYETVRLSAGFAPDPYIVRLSSGGNRDASQVASGCRGYIASSPDVNLDYTSGTFPLYLSVDSMADTTLVIRAPNGSYYCDDDSGEGLNPSVRFETPLSGRYQIWVGTYGSTDTQSAELNISELYSE</sequence>
<keyword evidence="3" id="KW-1185">Reference proteome</keyword>
<evidence type="ECO:0000256" key="1">
    <source>
        <dbReference type="SAM" id="SignalP"/>
    </source>
</evidence>
<protein>
    <recommendedName>
        <fullName evidence="4">Peptidase S1</fullName>
    </recommendedName>
</protein>
<evidence type="ECO:0000313" key="3">
    <source>
        <dbReference type="Proteomes" id="UP000602442"/>
    </source>
</evidence>